<dbReference type="AlphaFoldDB" id="A0A1C4C8Y9"/>
<reference evidence="2 3" key="1">
    <citation type="submission" date="2016-08" db="EMBL/GenBank/DDBJ databases">
        <authorList>
            <person name="Seilhamer J.J."/>
        </authorList>
    </citation>
    <scope>NUCLEOTIDE SEQUENCE [LARGE SCALE GENOMIC DNA]</scope>
    <source>
        <strain evidence="2 3">A37T2</strain>
    </source>
</reference>
<dbReference type="STRING" id="1335309.GA0116948_10412"/>
<dbReference type="EMBL" id="FMAR01000004">
    <property type="protein sequence ID" value="SCC15561.1"/>
    <property type="molecule type" value="Genomic_DNA"/>
</dbReference>
<name>A0A1C4C8Y9_9BACT</name>
<evidence type="ECO:0000313" key="2">
    <source>
        <dbReference type="EMBL" id="SCC15561.1"/>
    </source>
</evidence>
<keyword evidence="3" id="KW-1185">Reference proteome</keyword>
<gene>
    <name evidence="2" type="ORF">GA0116948_10412</name>
</gene>
<proteinExistence type="predicted"/>
<dbReference type="Proteomes" id="UP000242818">
    <property type="component" value="Unassembled WGS sequence"/>
</dbReference>
<dbReference type="RefSeq" id="WP_165798378.1">
    <property type="nucleotide sequence ID" value="NZ_FMAR01000004.1"/>
</dbReference>
<organism evidence="2 3">
    <name type="scientific">Chitinophaga costaii</name>
    <dbReference type="NCBI Taxonomy" id="1335309"/>
    <lineage>
        <taxon>Bacteria</taxon>
        <taxon>Pseudomonadati</taxon>
        <taxon>Bacteroidota</taxon>
        <taxon>Chitinophagia</taxon>
        <taxon>Chitinophagales</taxon>
        <taxon>Chitinophagaceae</taxon>
        <taxon>Chitinophaga</taxon>
    </lineage>
</organism>
<feature type="domain" description="KTSC" evidence="1">
    <location>
        <begin position="9"/>
        <end position="69"/>
    </location>
</feature>
<evidence type="ECO:0000259" key="1">
    <source>
        <dbReference type="Pfam" id="PF13619"/>
    </source>
</evidence>
<protein>
    <submittedName>
        <fullName evidence="2">KTSC domain-containing protein</fullName>
    </submittedName>
</protein>
<dbReference type="Pfam" id="PF13619">
    <property type="entry name" value="KTSC"/>
    <property type="match status" value="1"/>
</dbReference>
<sequence length="75" mass="8650">MVWRATPRSKSILMAGYDARRRVMTVVYTGGTAYDYQDVPSSLWEQYENEIDNGGSAGAFINNEVKPYFRFDKEE</sequence>
<accession>A0A1C4C8Y9</accession>
<dbReference type="InterPro" id="IPR025309">
    <property type="entry name" value="KTSC_dom"/>
</dbReference>
<evidence type="ECO:0000313" key="3">
    <source>
        <dbReference type="Proteomes" id="UP000242818"/>
    </source>
</evidence>